<organism evidence="2 3">
    <name type="scientific">Sphingomonas sediminicola</name>
    <dbReference type="NCBI Taxonomy" id="386874"/>
    <lineage>
        <taxon>Bacteria</taxon>
        <taxon>Pseudomonadati</taxon>
        <taxon>Pseudomonadota</taxon>
        <taxon>Alphaproteobacteria</taxon>
        <taxon>Sphingomonadales</taxon>
        <taxon>Sphingomonadaceae</taxon>
        <taxon>Sphingomonas</taxon>
    </lineage>
</organism>
<dbReference type="EMBL" id="CP060782">
    <property type="protein sequence ID" value="QNP45206.1"/>
    <property type="molecule type" value="Genomic_DNA"/>
</dbReference>
<dbReference type="Gene3D" id="1.10.10.10">
    <property type="entry name" value="Winged helix-like DNA-binding domain superfamily/Winged helix DNA-binding domain"/>
    <property type="match status" value="1"/>
</dbReference>
<dbReference type="RefSeq" id="WP_187708162.1">
    <property type="nucleotide sequence ID" value="NZ_CP060782.1"/>
</dbReference>
<sequence>MVNQKASMEVDVTEHEGMLLSVALRQQPVTAYQLVKAFELSPVTSINASKGQVYPAVRRLKAKGFLRARKLKGDGRNSEELEVTAAGRAAVRAWVLKLEDALVVVDDPLRTRMLALELLSDAERVKWIIRAKSLVKRRREVLDDYNQSVTVPYQEIAYRSVVESLRVKMDWLDELLYAVTNEK</sequence>
<dbReference type="SUPFAM" id="SSF46785">
    <property type="entry name" value="Winged helix' DNA-binding domain"/>
    <property type="match status" value="1"/>
</dbReference>
<dbReference type="Pfam" id="PF03551">
    <property type="entry name" value="PadR"/>
    <property type="match status" value="1"/>
</dbReference>
<accession>A0ABX6T5P8</accession>
<protein>
    <submittedName>
        <fullName evidence="2">Helix-turn-helix transcriptional regulator</fullName>
    </submittedName>
</protein>
<evidence type="ECO:0000259" key="1">
    <source>
        <dbReference type="Pfam" id="PF03551"/>
    </source>
</evidence>
<dbReference type="Proteomes" id="UP000516105">
    <property type="component" value="Chromosome"/>
</dbReference>
<dbReference type="InterPro" id="IPR005149">
    <property type="entry name" value="Tscrpt_reg_PadR_N"/>
</dbReference>
<keyword evidence="3" id="KW-1185">Reference proteome</keyword>
<evidence type="ECO:0000313" key="3">
    <source>
        <dbReference type="Proteomes" id="UP000516105"/>
    </source>
</evidence>
<evidence type="ECO:0000313" key="2">
    <source>
        <dbReference type="EMBL" id="QNP45206.1"/>
    </source>
</evidence>
<proteinExistence type="predicted"/>
<gene>
    <name evidence="2" type="ORF">H9L14_11200</name>
</gene>
<feature type="domain" description="Transcription regulator PadR N-terminal" evidence="1">
    <location>
        <begin position="20"/>
        <end position="92"/>
    </location>
</feature>
<dbReference type="InterPro" id="IPR036390">
    <property type="entry name" value="WH_DNA-bd_sf"/>
</dbReference>
<name>A0ABX6T5P8_9SPHN</name>
<reference evidence="2 3" key="1">
    <citation type="submission" date="2020-08" db="EMBL/GenBank/DDBJ databases">
        <title>Genome sequence of Sphingomonas sediminicola KACC 15039T.</title>
        <authorList>
            <person name="Hyun D.-W."/>
            <person name="Bae J.-W."/>
        </authorList>
    </citation>
    <scope>NUCLEOTIDE SEQUENCE [LARGE SCALE GENOMIC DNA]</scope>
    <source>
        <strain evidence="2 3">KACC 15039</strain>
    </source>
</reference>
<dbReference type="InterPro" id="IPR036388">
    <property type="entry name" value="WH-like_DNA-bd_sf"/>
</dbReference>